<feature type="compositionally biased region" description="Basic residues" evidence="7">
    <location>
        <begin position="286"/>
        <end position="296"/>
    </location>
</feature>
<dbReference type="GO" id="GO:0005737">
    <property type="term" value="C:cytoplasm"/>
    <property type="evidence" value="ECO:0007669"/>
    <property type="project" value="TreeGrafter"/>
</dbReference>
<organism evidence="8">
    <name type="scientific">Craspedostauros australis</name>
    <dbReference type="NCBI Taxonomy" id="1486917"/>
    <lineage>
        <taxon>Eukaryota</taxon>
        <taxon>Sar</taxon>
        <taxon>Stramenopiles</taxon>
        <taxon>Ochrophyta</taxon>
        <taxon>Bacillariophyta</taxon>
        <taxon>Bacillariophyceae</taxon>
        <taxon>Bacillariophycidae</taxon>
        <taxon>Naviculales</taxon>
        <taxon>Naviculaceae</taxon>
        <taxon>Craspedostauros</taxon>
    </lineage>
</organism>
<protein>
    <recommendedName>
        <fullName evidence="9">Peroxisomal membrane protein MPV17</fullName>
    </recommendedName>
</protein>
<evidence type="ECO:0000256" key="7">
    <source>
        <dbReference type="SAM" id="MobiDB-lite"/>
    </source>
</evidence>
<feature type="region of interest" description="Disordered" evidence="7">
    <location>
        <begin position="264"/>
        <end position="297"/>
    </location>
</feature>
<keyword evidence="5" id="KW-0472">Membrane</keyword>
<keyword evidence="3" id="KW-0812">Transmembrane</keyword>
<comment type="similarity">
    <text evidence="2 6">Belongs to the peroxisomal membrane protein PXMP2/4 family.</text>
</comment>
<evidence type="ECO:0000256" key="6">
    <source>
        <dbReference type="RuleBase" id="RU363053"/>
    </source>
</evidence>
<keyword evidence="4" id="KW-1133">Transmembrane helix</keyword>
<accession>A0A7R9WT51</accession>
<dbReference type="AlphaFoldDB" id="A0A7R9WT51"/>
<gene>
    <name evidence="8" type="ORF">CAUS1442_LOCUS6647</name>
</gene>
<evidence type="ECO:0008006" key="9">
    <source>
        <dbReference type="Google" id="ProtNLM"/>
    </source>
</evidence>
<dbReference type="PANTHER" id="PTHR11266">
    <property type="entry name" value="PEROXISOMAL MEMBRANE PROTEIN 2, PXMP2 MPV17"/>
    <property type="match status" value="1"/>
</dbReference>
<feature type="compositionally biased region" description="Basic and acidic residues" evidence="7">
    <location>
        <begin position="264"/>
        <end position="273"/>
    </location>
</feature>
<feature type="compositionally biased region" description="Low complexity" evidence="7">
    <location>
        <begin position="274"/>
        <end position="285"/>
    </location>
</feature>
<proteinExistence type="inferred from homology"/>
<evidence type="ECO:0000313" key="8">
    <source>
        <dbReference type="EMBL" id="CAD8334542.1"/>
    </source>
</evidence>
<name>A0A7R9WT51_9STRA</name>
<feature type="region of interest" description="Disordered" evidence="7">
    <location>
        <begin position="28"/>
        <end position="48"/>
    </location>
</feature>
<evidence type="ECO:0000256" key="4">
    <source>
        <dbReference type="ARBA" id="ARBA00022989"/>
    </source>
</evidence>
<evidence type="ECO:0000256" key="1">
    <source>
        <dbReference type="ARBA" id="ARBA00004141"/>
    </source>
</evidence>
<dbReference type="Pfam" id="PF04117">
    <property type="entry name" value="Mpv17_PMP22"/>
    <property type="match status" value="1"/>
</dbReference>
<evidence type="ECO:0000256" key="2">
    <source>
        <dbReference type="ARBA" id="ARBA00006824"/>
    </source>
</evidence>
<dbReference type="InterPro" id="IPR007248">
    <property type="entry name" value="Mpv17_PMP22"/>
</dbReference>
<feature type="compositionally biased region" description="Low complexity" evidence="7">
    <location>
        <begin position="36"/>
        <end position="48"/>
    </location>
</feature>
<reference evidence="8" key="1">
    <citation type="submission" date="2021-01" db="EMBL/GenBank/DDBJ databases">
        <authorList>
            <person name="Corre E."/>
            <person name="Pelletier E."/>
            <person name="Niang G."/>
            <person name="Scheremetjew M."/>
            <person name="Finn R."/>
            <person name="Kale V."/>
            <person name="Holt S."/>
            <person name="Cochrane G."/>
            <person name="Meng A."/>
            <person name="Brown T."/>
            <person name="Cohen L."/>
        </authorList>
    </citation>
    <scope>NUCLEOTIDE SEQUENCE</scope>
    <source>
        <strain evidence="8">CCMP3328</strain>
    </source>
</reference>
<dbReference type="GO" id="GO:0016020">
    <property type="term" value="C:membrane"/>
    <property type="evidence" value="ECO:0007669"/>
    <property type="project" value="UniProtKB-SubCell"/>
</dbReference>
<comment type="subcellular location">
    <subcellularLocation>
        <location evidence="1">Membrane</location>
        <topology evidence="1">Multi-pass membrane protein</topology>
    </subcellularLocation>
</comment>
<evidence type="ECO:0000256" key="3">
    <source>
        <dbReference type="ARBA" id="ARBA00022692"/>
    </source>
</evidence>
<sequence>MSFQTVVRQYRHRLVKDVKATFSLPRTVGTPKRGARASTSASAAGAGARSAGKKQTLFEWYSEKLETHPLITKGITAGFISSTGNLLAQRIAHEKEKAGTLEEQEHAAKDPSHPQHRQMAMQEGEFEIDWAKTGRFAFLNVVLVAPVLHYWYQFINRSVPGSSLTRVLQRVFWDEFVFTPLYLPVVLGSLWTLEGTSPPKVWEMIKSETMKLVMAEWVVWVPTMFLTFRYVPVKFQVLTINLVGVFWNTYLSFMVSEAHKTTSTDKVATETDTHTATTVPTSTSHNHGHGHNHGHNHTHDNNTHLVSKVMAVARADTARVAALKEKN</sequence>
<dbReference type="EMBL" id="HBEF01010559">
    <property type="protein sequence ID" value="CAD8334542.1"/>
    <property type="molecule type" value="Transcribed_RNA"/>
</dbReference>
<evidence type="ECO:0000256" key="5">
    <source>
        <dbReference type="ARBA" id="ARBA00023136"/>
    </source>
</evidence>